<dbReference type="GO" id="GO:0003677">
    <property type="term" value="F:DNA binding"/>
    <property type="evidence" value="ECO:0007669"/>
    <property type="project" value="InterPro"/>
</dbReference>
<accession>A0A9D9GVW6</accession>
<dbReference type="EMBL" id="JADINA010000022">
    <property type="protein sequence ID" value="MBO8426352.1"/>
    <property type="molecule type" value="Genomic_DNA"/>
</dbReference>
<dbReference type="AlphaFoldDB" id="A0A9D9GVW6"/>
<gene>
    <name evidence="2" type="ORF">IAC61_03420</name>
</gene>
<proteinExistence type="predicted"/>
<evidence type="ECO:0000313" key="3">
    <source>
        <dbReference type="Proteomes" id="UP000823634"/>
    </source>
</evidence>
<organism evidence="2 3">
    <name type="scientific">Candidatus Alloenteromonas pullistercoris</name>
    <dbReference type="NCBI Taxonomy" id="2840785"/>
    <lineage>
        <taxon>Bacteria</taxon>
        <taxon>Bacillati</taxon>
        <taxon>Bacillota</taxon>
        <taxon>Bacillota incertae sedis</taxon>
        <taxon>Candidatus Alloenteromonas</taxon>
    </lineage>
</organism>
<dbReference type="Proteomes" id="UP000823634">
    <property type="component" value="Unassembled WGS sequence"/>
</dbReference>
<comment type="caution">
    <text evidence="2">The sequence shown here is derived from an EMBL/GenBank/DDBJ whole genome shotgun (WGS) entry which is preliminary data.</text>
</comment>
<dbReference type="PROSITE" id="PS50943">
    <property type="entry name" value="HTH_CROC1"/>
    <property type="match status" value="1"/>
</dbReference>
<sequence length="114" mass="13261">MLDEEIGKLIRSRREELGLSSNYVADQLDVNRSTLSRWETGNIKTIKRSHIWRLSQILHIPVDVFLEENPNLSKIESAEIVKEREILIETLNKITDLSKLKDIETFISAFVIKK</sequence>
<feature type="domain" description="HTH cro/C1-type" evidence="1">
    <location>
        <begin position="10"/>
        <end position="65"/>
    </location>
</feature>
<dbReference type="SUPFAM" id="SSF47413">
    <property type="entry name" value="lambda repressor-like DNA-binding domains"/>
    <property type="match status" value="1"/>
</dbReference>
<protein>
    <submittedName>
        <fullName evidence="2">Helix-turn-helix transcriptional regulator</fullName>
    </submittedName>
</protein>
<dbReference type="InterPro" id="IPR001387">
    <property type="entry name" value="Cro/C1-type_HTH"/>
</dbReference>
<reference evidence="2" key="2">
    <citation type="journal article" date="2021" name="PeerJ">
        <title>Extensive microbial diversity within the chicken gut microbiome revealed by metagenomics and culture.</title>
        <authorList>
            <person name="Gilroy R."/>
            <person name="Ravi A."/>
            <person name="Getino M."/>
            <person name="Pursley I."/>
            <person name="Horton D.L."/>
            <person name="Alikhan N.F."/>
            <person name="Baker D."/>
            <person name="Gharbi K."/>
            <person name="Hall N."/>
            <person name="Watson M."/>
            <person name="Adriaenssens E.M."/>
            <person name="Foster-Nyarko E."/>
            <person name="Jarju S."/>
            <person name="Secka A."/>
            <person name="Antonio M."/>
            <person name="Oren A."/>
            <person name="Chaudhuri R.R."/>
            <person name="La Ragione R."/>
            <person name="Hildebrand F."/>
            <person name="Pallen M.J."/>
        </authorList>
    </citation>
    <scope>NUCLEOTIDE SEQUENCE</scope>
    <source>
        <strain evidence="2">17113</strain>
    </source>
</reference>
<name>A0A9D9GVW6_9FIRM</name>
<dbReference type="Pfam" id="PF01381">
    <property type="entry name" value="HTH_3"/>
    <property type="match status" value="1"/>
</dbReference>
<evidence type="ECO:0000313" key="2">
    <source>
        <dbReference type="EMBL" id="MBO8426352.1"/>
    </source>
</evidence>
<reference evidence="2" key="1">
    <citation type="submission" date="2020-10" db="EMBL/GenBank/DDBJ databases">
        <authorList>
            <person name="Gilroy R."/>
        </authorList>
    </citation>
    <scope>NUCLEOTIDE SEQUENCE</scope>
    <source>
        <strain evidence="2">17113</strain>
    </source>
</reference>
<evidence type="ECO:0000259" key="1">
    <source>
        <dbReference type="PROSITE" id="PS50943"/>
    </source>
</evidence>
<dbReference type="Gene3D" id="1.10.260.40">
    <property type="entry name" value="lambda repressor-like DNA-binding domains"/>
    <property type="match status" value="1"/>
</dbReference>
<dbReference type="SMART" id="SM00530">
    <property type="entry name" value="HTH_XRE"/>
    <property type="match status" value="1"/>
</dbReference>
<dbReference type="CDD" id="cd00093">
    <property type="entry name" value="HTH_XRE"/>
    <property type="match status" value="1"/>
</dbReference>
<dbReference type="InterPro" id="IPR010982">
    <property type="entry name" value="Lambda_DNA-bd_dom_sf"/>
</dbReference>